<evidence type="ECO:0000259" key="4">
    <source>
        <dbReference type="Pfam" id="PF08701"/>
    </source>
</evidence>
<proteinExistence type="predicted"/>
<gene>
    <name evidence="5" type="ORF">DM01DRAFT_1377980</name>
</gene>
<reference evidence="5 6" key="1">
    <citation type="submission" date="2016-07" db="EMBL/GenBank/DDBJ databases">
        <title>Pervasive Adenine N6-methylation of Active Genes in Fungi.</title>
        <authorList>
            <consortium name="DOE Joint Genome Institute"/>
            <person name="Mondo S.J."/>
            <person name="Dannebaum R.O."/>
            <person name="Kuo R.C."/>
            <person name="Labutti K."/>
            <person name="Haridas S."/>
            <person name="Kuo A."/>
            <person name="Salamov A."/>
            <person name="Ahrendt S.R."/>
            <person name="Lipzen A."/>
            <person name="Sullivan W."/>
            <person name="Andreopoulos W.B."/>
            <person name="Clum A."/>
            <person name="Lindquist E."/>
            <person name="Daum C."/>
            <person name="Ramamoorthy G.K."/>
            <person name="Gryganskyi A."/>
            <person name="Culley D."/>
            <person name="Magnuson J.K."/>
            <person name="James T.Y."/>
            <person name="O'Malley M.A."/>
            <person name="Stajich J.E."/>
            <person name="Spatafora J.W."/>
            <person name="Visel A."/>
            <person name="Grigoriev I.V."/>
        </authorList>
    </citation>
    <scope>NUCLEOTIDE SEQUENCE [LARGE SCALE GENOMIC DNA]</scope>
    <source>
        <strain evidence="5 6">NRRL 3301</strain>
    </source>
</reference>
<keyword evidence="2" id="KW-0539">Nucleus</keyword>
<sequence length="99" mass="11791">MVPKKYKSKRGTMKQRYRIADKVKQHNKKEAKKAKKNPHFKRKPKDPGIPNSWPFKEELLNQIERQRQDAEEEKKKQRALRIAESKKAKQANKKTPANQ</sequence>
<comment type="subcellular location">
    <subcellularLocation>
        <location evidence="1">Nucleus</location>
    </subcellularLocation>
</comment>
<evidence type="ECO:0000256" key="2">
    <source>
        <dbReference type="ARBA" id="ARBA00023242"/>
    </source>
</evidence>
<dbReference type="EMBL" id="MCGT01000041">
    <property type="protein sequence ID" value="ORX45685.1"/>
    <property type="molecule type" value="Genomic_DNA"/>
</dbReference>
<organism evidence="5 6">
    <name type="scientific">Hesseltinella vesiculosa</name>
    <dbReference type="NCBI Taxonomy" id="101127"/>
    <lineage>
        <taxon>Eukaryota</taxon>
        <taxon>Fungi</taxon>
        <taxon>Fungi incertae sedis</taxon>
        <taxon>Mucoromycota</taxon>
        <taxon>Mucoromycotina</taxon>
        <taxon>Mucoromycetes</taxon>
        <taxon>Mucorales</taxon>
        <taxon>Cunninghamellaceae</taxon>
        <taxon>Hesseltinella</taxon>
    </lineage>
</organism>
<dbReference type="OrthoDB" id="10266128at2759"/>
<feature type="compositionally biased region" description="Basic residues" evidence="3">
    <location>
        <begin position="25"/>
        <end position="44"/>
    </location>
</feature>
<comment type="caution">
    <text evidence="5">The sequence shown here is derived from an EMBL/GenBank/DDBJ whole genome shotgun (WGS) entry which is preliminary data.</text>
</comment>
<feature type="compositionally biased region" description="Basic and acidic residues" evidence="3">
    <location>
        <begin position="55"/>
        <end position="87"/>
    </location>
</feature>
<accession>A0A1X2G5Q3</accession>
<evidence type="ECO:0000256" key="3">
    <source>
        <dbReference type="SAM" id="MobiDB-lite"/>
    </source>
</evidence>
<dbReference type="Pfam" id="PF08701">
    <property type="entry name" value="GN3L_Grn1"/>
    <property type="match status" value="1"/>
</dbReference>
<evidence type="ECO:0000256" key="1">
    <source>
        <dbReference type="ARBA" id="ARBA00004123"/>
    </source>
</evidence>
<name>A0A1X2G5Q3_9FUNG</name>
<evidence type="ECO:0000313" key="5">
    <source>
        <dbReference type="EMBL" id="ORX45685.1"/>
    </source>
</evidence>
<dbReference type="AlphaFoldDB" id="A0A1X2G5Q3"/>
<feature type="region of interest" description="Disordered" evidence="3">
    <location>
        <begin position="1"/>
        <end position="99"/>
    </location>
</feature>
<dbReference type="Proteomes" id="UP000242146">
    <property type="component" value="Unassembled WGS sequence"/>
</dbReference>
<dbReference type="InterPro" id="IPR014813">
    <property type="entry name" value="Gnl3_N_dom"/>
</dbReference>
<dbReference type="STRING" id="101127.A0A1X2G5Q3"/>
<feature type="domain" description="Guanine nucleotide-binding protein-like 3 N-terminal" evidence="4">
    <location>
        <begin position="13"/>
        <end position="87"/>
    </location>
</feature>
<protein>
    <recommendedName>
        <fullName evidence="4">Guanine nucleotide-binding protein-like 3 N-terminal domain-containing protein</fullName>
    </recommendedName>
</protein>
<keyword evidence="6" id="KW-1185">Reference proteome</keyword>
<dbReference type="GO" id="GO:0005634">
    <property type="term" value="C:nucleus"/>
    <property type="evidence" value="ECO:0007669"/>
    <property type="project" value="UniProtKB-SubCell"/>
</dbReference>
<feature type="compositionally biased region" description="Basic residues" evidence="3">
    <location>
        <begin position="1"/>
        <end position="17"/>
    </location>
</feature>
<evidence type="ECO:0000313" key="6">
    <source>
        <dbReference type="Proteomes" id="UP000242146"/>
    </source>
</evidence>